<keyword evidence="3 6" id="KW-0812">Transmembrane</keyword>
<evidence type="ECO:0000256" key="4">
    <source>
        <dbReference type="ARBA" id="ARBA00022989"/>
    </source>
</evidence>
<dbReference type="PANTHER" id="PTHR32322:SF2">
    <property type="entry name" value="EAMA DOMAIN-CONTAINING PROTEIN"/>
    <property type="match status" value="1"/>
</dbReference>
<keyword evidence="9" id="KW-1185">Reference proteome</keyword>
<evidence type="ECO:0000256" key="3">
    <source>
        <dbReference type="ARBA" id="ARBA00022692"/>
    </source>
</evidence>
<evidence type="ECO:0000256" key="6">
    <source>
        <dbReference type="SAM" id="Phobius"/>
    </source>
</evidence>
<keyword evidence="5 6" id="KW-0472">Membrane</keyword>
<dbReference type="EMBL" id="JAZBJZ010000062">
    <property type="protein sequence ID" value="MEE3718063.1"/>
    <property type="molecule type" value="Genomic_DNA"/>
</dbReference>
<dbReference type="PANTHER" id="PTHR32322">
    <property type="entry name" value="INNER MEMBRANE TRANSPORTER"/>
    <property type="match status" value="1"/>
</dbReference>
<feature type="transmembrane region" description="Helical" evidence="6">
    <location>
        <begin position="129"/>
        <end position="153"/>
    </location>
</feature>
<feature type="transmembrane region" description="Helical" evidence="6">
    <location>
        <begin position="294"/>
        <end position="311"/>
    </location>
</feature>
<dbReference type="RefSeq" id="WP_330484494.1">
    <property type="nucleotide sequence ID" value="NZ_JAZBJZ010000062.1"/>
</dbReference>
<comment type="similarity">
    <text evidence="2">Belongs to the EamA transporter family.</text>
</comment>
<feature type="transmembrane region" description="Helical" evidence="6">
    <location>
        <begin position="173"/>
        <end position="195"/>
    </location>
</feature>
<feature type="transmembrane region" description="Helical" evidence="6">
    <location>
        <begin position="15"/>
        <end position="35"/>
    </location>
</feature>
<protein>
    <submittedName>
        <fullName evidence="8">DMT family transporter</fullName>
    </submittedName>
</protein>
<sequence length="345" mass="37193">MQPNPAKLELAKSPIFLIAPFFFLGTSMVAMKAAIPDTTPLFLASFRLVPAGILILALTLFLKLPQPKTWKAWLWIGLFALVDGAMFQGFLTEGLVNTGAGLGAVLIDAQPLVVAVLARLLFGDVVGLWGWLGLAIGFVGICLCGLPEAWVMSLLHGDLSFLQGGYFLRPENLLHSGELLMLLAALSMSLGTITIRYVKKHVDAVVATGWHMVLGGLPLFALSMFRESNQITHLSNGDWLGLGYAMLFGTALTYGMFFYLASVGNLTSVSALIFLTPIFAMLFSSIFLGETLTQLQWIGVSLSLVGVIVVVQRDAIASQWSLLLEKMGKSPVVALVTANEETSKE</sequence>
<feature type="domain" description="EamA" evidence="7">
    <location>
        <begin position="176"/>
        <end position="311"/>
    </location>
</feature>
<evidence type="ECO:0000256" key="5">
    <source>
        <dbReference type="ARBA" id="ARBA00023136"/>
    </source>
</evidence>
<evidence type="ECO:0000259" key="7">
    <source>
        <dbReference type="Pfam" id="PF00892"/>
    </source>
</evidence>
<dbReference type="Pfam" id="PF00892">
    <property type="entry name" value="EamA"/>
    <property type="match status" value="2"/>
</dbReference>
<dbReference type="SUPFAM" id="SSF103481">
    <property type="entry name" value="Multidrug resistance efflux transporter EmrE"/>
    <property type="match status" value="2"/>
</dbReference>
<dbReference type="InterPro" id="IPR000620">
    <property type="entry name" value="EamA_dom"/>
</dbReference>
<name>A0AAW9Q5B9_9CYAN</name>
<feature type="transmembrane region" description="Helical" evidence="6">
    <location>
        <begin position="73"/>
        <end position="91"/>
    </location>
</feature>
<gene>
    <name evidence="8" type="ORF">V2H45_15080</name>
</gene>
<organism evidence="8 9">
    <name type="scientific">Tumidithrix elongata BACA0141</name>
    <dbReference type="NCBI Taxonomy" id="2716417"/>
    <lineage>
        <taxon>Bacteria</taxon>
        <taxon>Bacillati</taxon>
        <taxon>Cyanobacteriota</taxon>
        <taxon>Cyanophyceae</taxon>
        <taxon>Pseudanabaenales</taxon>
        <taxon>Pseudanabaenaceae</taxon>
        <taxon>Tumidithrix</taxon>
        <taxon>Tumidithrix elongata</taxon>
    </lineage>
</organism>
<evidence type="ECO:0000256" key="2">
    <source>
        <dbReference type="ARBA" id="ARBA00007362"/>
    </source>
</evidence>
<evidence type="ECO:0000313" key="9">
    <source>
        <dbReference type="Proteomes" id="UP001333818"/>
    </source>
</evidence>
<evidence type="ECO:0000313" key="8">
    <source>
        <dbReference type="EMBL" id="MEE3718063.1"/>
    </source>
</evidence>
<dbReference type="InterPro" id="IPR037185">
    <property type="entry name" value="EmrE-like"/>
</dbReference>
<keyword evidence="4 6" id="KW-1133">Transmembrane helix</keyword>
<evidence type="ECO:0000256" key="1">
    <source>
        <dbReference type="ARBA" id="ARBA00004141"/>
    </source>
</evidence>
<comment type="subcellular location">
    <subcellularLocation>
        <location evidence="1">Membrane</location>
        <topology evidence="1">Multi-pass membrane protein</topology>
    </subcellularLocation>
</comment>
<dbReference type="AlphaFoldDB" id="A0AAW9Q5B9"/>
<feature type="transmembrane region" description="Helical" evidence="6">
    <location>
        <begin position="269"/>
        <end position="288"/>
    </location>
</feature>
<feature type="transmembrane region" description="Helical" evidence="6">
    <location>
        <begin position="202"/>
        <end position="222"/>
    </location>
</feature>
<feature type="transmembrane region" description="Helical" evidence="6">
    <location>
        <begin position="103"/>
        <end position="122"/>
    </location>
</feature>
<feature type="transmembrane region" description="Helical" evidence="6">
    <location>
        <begin position="41"/>
        <end position="61"/>
    </location>
</feature>
<dbReference type="InterPro" id="IPR050638">
    <property type="entry name" value="AA-Vitamin_Transporters"/>
</dbReference>
<feature type="domain" description="EamA" evidence="7">
    <location>
        <begin position="15"/>
        <end position="143"/>
    </location>
</feature>
<feature type="transmembrane region" description="Helical" evidence="6">
    <location>
        <begin position="242"/>
        <end position="262"/>
    </location>
</feature>
<accession>A0AAW9Q5B9</accession>
<comment type="caution">
    <text evidence="8">The sequence shown here is derived from an EMBL/GenBank/DDBJ whole genome shotgun (WGS) entry which is preliminary data.</text>
</comment>
<reference evidence="8" key="1">
    <citation type="submission" date="2024-01" db="EMBL/GenBank/DDBJ databases">
        <title>Bank of Algae and Cyanobacteria of the Azores (BACA) strain genomes.</title>
        <authorList>
            <person name="Luz R."/>
            <person name="Cordeiro R."/>
            <person name="Fonseca A."/>
            <person name="Goncalves V."/>
        </authorList>
    </citation>
    <scope>NUCLEOTIDE SEQUENCE</scope>
    <source>
        <strain evidence="8">BACA0141</strain>
    </source>
</reference>
<proteinExistence type="inferred from homology"/>
<dbReference type="GO" id="GO:0016020">
    <property type="term" value="C:membrane"/>
    <property type="evidence" value="ECO:0007669"/>
    <property type="project" value="UniProtKB-SubCell"/>
</dbReference>
<dbReference type="Proteomes" id="UP001333818">
    <property type="component" value="Unassembled WGS sequence"/>
</dbReference>